<keyword evidence="2" id="KW-0863">Zinc-finger</keyword>
<comment type="caution">
    <text evidence="6">The sequence shown here is derived from an EMBL/GenBank/DDBJ whole genome shotgun (WGS) entry which is preliminary data.</text>
</comment>
<accession>A0ABT6UAQ5</accession>
<evidence type="ECO:0000256" key="1">
    <source>
        <dbReference type="ARBA" id="ARBA00022723"/>
    </source>
</evidence>
<keyword evidence="7" id="KW-1185">Reference proteome</keyword>
<keyword evidence="4" id="KW-0812">Transmembrane</keyword>
<dbReference type="PROSITE" id="PS01358">
    <property type="entry name" value="ZF_RANBP2_1"/>
    <property type="match status" value="1"/>
</dbReference>
<reference evidence="6 7" key="1">
    <citation type="submission" date="2022-09" db="EMBL/GenBank/DDBJ databases">
        <title>The outer-membrane cytochrome OmcA is essential for infection of Shewanella oneidensis by a zebrafish-associated bacteriophage.</title>
        <authorList>
            <person name="Grenfell A.W."/>
            <person name="Intile P."/>
            <person name="Mcfarlane J."/>
            <person name="Leung D."/>
            <person name="Abdalla K."/>
            <person name="Wold M."/>
            <person name="Kees E."/>
            <person name="Gralnick J."/>
        </authorList>
    </citation>
    <scope>NUCLEOTIDE SEQUENCE [LARGE SCALE GENOMIC DNA]</scope>
    <source>
        <strain evidence="6 7">NF-5</strain>
    </source>
</reference>
<feature type="transmembrane region" description="Helical" evidence="4">
    <location>
        <begin position="110"/>
        <end position="129"/>
    </location>
</feature>
<keyword evidence="4" id="KW-0472">Membrane</keyword>
<dbReference type="EMBL" id="JAOTLW010000007">
    <property type="protein sequence ID" value="MDI5831560.1"/>
    <property type="molecule type" value="Genomic_DNA"/>
</dbReference>
<evidence type="ECO:0000256" key="4">
    <source>
        <dbReference type="SAM" id="Phobius"/>
    </source>
</evidence>
<dbReference type="PROSITE" id="PS50199">
    <property type="entry name" value="ZF_RANBP2_2"/>
    <property type="match status" value="1"/>
</dbReference>
<feature type="transmembrane region" description="Helical" evidence="4">
    <location>
        <begin position="135"/>
        <end position="154"/>
    </location>
</feature>
<evidence type="ECO:0000313" key="7">
    <source>
        <dbReference type="Proteomes" id="UP001159075"/>
    </source>
</evidence>
<keyword evidence="3" id="KW-0862">Zinc</keyword>
<evidence type="ECO:0000256" key="3">
    <source>
        <dbReference type="ARBA" id="ARBA00022833"/>
    </source>
</evidence>
<name>A0ABT6UAQ5_9GAMM</name>
<evidence type="ECO:0000313" key="6">
    <source>
        <dbReference type="EMBL" id="MDI5831560.1"/>
    </source>
</evidence>
<feature type="transmembrane region" description="Helical" evidence="4">
    <location>
        <begin position="79"/>
        <end position="98"/>
    </location>
</feature>
<evidence type="ECO:0000259" key="5">
    <source>
        <dbReference type="PROSITE" id="PS50199"/>
    </source>
</evidence>
<protein>
    <submittedName>
        <fullName evidence="6">Zinc finger Ran-binding domain-containing protein</fullName>
    </submittedName>
</protein>
<feature type="domain" description="RanBP2-type" evidence="5">
    <location>
        <begin position="1"/>
        <end position="31"/>
    </location>
</feature>
<feature type="transmembrane region" description="Helical" evidence="4">
    <location>
        <begin position="54"/>
        <end position="73"/>
    </location>
</feature>
<dbReference type="Proteomes" id="UP001159075">
    <property type="component" value="Unassembled WGS sequence"/>
</dbReference>
<gene>
    <name evidence="6" type="ORF">ODY93_08300</name>
</gene>
<dbReference type="InterPro" id="IPR001876">
    <property type="entry name" value="Znf_RanBP2"/>
</dbReference>
<keyword evidence="4" id="KW-1133">Transmembrane helix</keyword>
<evidence type="ECO:0000256" key="2">
    <source>
        <dbReference type="ARBA" id="ARBA00022771"/>
    </source>
</evidence>
<keyword evidence="1" id="KW-0479">Metal-binding</keyword>
<proteinExistence type="predicted"/>
<organism evidence="6 7">
    <name type="scientific">Shewanella xiamenensis</name>
    <dbReference type="NCBI Taxonomy" id="332186"/>
    <lineage>
        <taxon>Bacteria</taxon>
        <taxon>Pseudomonadati</taxon>
        <taxon>Pseudomonadota</taxon>
        <taxon>Gammaproteobacteria</taxon>
        <taxon>Alteromonadales</taxon>
        <taxon>Shewanellaceae</taxon>
        <taxon>Shewanella</taxon>
    </lineage>
</organism>
<dbReference type="RefSeq" id="WP_282679235.1">
    <property type="nucleotide sequence ID" value="NZ_JAOTLW010000007.1"/>
</dbReference>
<sequence length="179" mass="20716">MASYRWTCNACEAVNEPKSTYCSKCGCSATAGSEEIEKHINPEGFKKKKAKKEYIDSLYIYFFIPFVAALYFFSGRYESLLLMLGITLAISFKNIQLLKHIWSDSWARNTMAFFSSALLLLLLARMFIIPDGSELVSWGFFTYFVLNIIQYFYFFKSSRGVAVFDSYYKKANKPLKRDL</sequence>